<evidence type="ECO:0000259" key="10">
    <source>
        <dbReference type="PROSITE" id="PS51044"/>
    </source>
</evidence>
<feature type="region of interest" description="Disordered" evidence="9">
    <location>
        <begin position="87"/>
        <end position="152"/>
    </location>
</feature>
<dbReference type="GO" id="GO:0008270">
    <property type="term" value="F:zinc ion binding"/>
    <property type="evidence" value="ECO:0007669"/>
    <property type="project" value="UniProtKB-KW"/>
</dbReference>
<dbReference type="InterPro" id="IPR038654">
    <property type="entry name" value="PINIT_sf"/>
</dbReference>
<dbReference type="Pfam" id="PF02891">
    <property type="entry name" value="zf-MIZ"/>
    <property type="match status" value="1"/>
</dbReference>
<evidence type="ECO:0000256" key="5">
    <source>
        <dbReference type="ARBA" id="ARBA00022771"/>
    </source>
</evidence>
<keyword evidence="3" id="KW-0808">Transferase</keyword>
<evidence type="ECO:0000256" key="6">
    <source>
        <dbReference type="ARBA" id="ARBA00022786"/>
    </source>
</evidence>
<dbReference type="GO" id="GO:0016925">
    <property type="term" value="P:protein sumoylation"/>
    <property type="evidence" value="ECO:0007669"/>
    <property type="project" value="UniProtKB-UniPathway"/>
</dbReference>
<dbReference type="PANTHER" id="PTHR10782">
    <property type="entry name" value="ZINC FINGER MIZ DOMAIN-CONTAINING PROTEIN"/>
    <property type="match status" value="1"/>
</dbReference>
<dbReference type="InterPro" id="IPR023321">
    <property type="entry name" value="PINIT"/>
</dbReference>
<feature type="domain" description="SP-RING-type" evidence="10">
    <location>
        <begin position="334"/>
        <end position="419"/>
    </location>
</feature>
<evidence type="ECO:0000313" key="13">
    <source>
        <dbReference type="Proteomes" id="UP000292702"/>
    </source>
</evidence>
<dbReference type="Proteomes" id="UP000292702">
    <property type="component" value="Unassembled WGS sequence"/>
</dbReference>
<comment type="caution">
    <text evidence="12">The sequence shown here is derived from an EMBL/GenBank/DDBJ whole genome shotgun (WGS) entry which is preliminary data.</text>
</comment>
<dbReference type="Gene3D" id="3.30.40.10">
    <property type="entry name" value="Zinc/RING finger domain, C3HC4 (zinc finger)"/>
    <property type="match status" value="1"/>
</dbReference>
<feature type="compositionally biased region" description="Pro residues" evidence="9">
    <location>
        <begin position="647"/>
        <end position="659"/>
    </location>
</feature>
<dbReference type="InterPro" id="IPR013083">
    <property type="entry name" value="Znf_RING/FYVE/PHD"/>
</dbReference>
<keyword evidence="7" id="KW-0862">Zinc</keyword>
<evidence type="ECO:0000256" key="8">
    <source>
        <dbReference type="PROSITE-ProRule" id="PRU00452"/>
    </source>
</evidence>
<dbReference type="GO" id="GO:0061665">
    <property type="term" value="F:SUMO ligase activity"/>
    <property type="evidence" value="ECO:0007669"/>
    <property type="project" value="TreeGrafter"/>
</dbReference>
<dbReference type="OrthoDB" id="28127at2759"/>
<dbReference type="Gene3D" id="2.60.120.780">
    <property type="entry name" value="PINIT domain"/>
    <property type="match status" value="1"/>
</dbReference>
<keyword evidence="4" id="KW-0479">Metal-binding</keyword>
<dbReference type="AlphaFoldDB" id="A0A4R0S1E8"/>
<accession>A0A4R0S1E8</accession>
<evidence type="ECO:0000313" key="12">
    <source>
        <dbReference type="EMBL" id="TCD69924.1"/>
    </source>
</evidence>
<feature type="compositionally biased region" description="Low complexity" evidence="9">
    <location>
        <begin position="106"/>
        <end position="130"/>
    </location>
</feature>
<dbReference type="STRING" id="92696.A0A4R0S1E8"/>
<keyword evidence="12" id="KW-0436">Ligase</keyword>
<name>A0A4R0S1E8_9APHY</name>
<dbReference type="EMBL" id="RWJN01000031">
    <property type="protein sequence ID" value="TCD69924.1"/>
    <property type="molecule type" value="Genomic_DNA"/>
</dbReference>
<comment type="similarity">
    <text evidence="2">Belongs to the PIAS family.</text>
</comment>
<dbReference type="Pfam" id="PF14324">
    <property type="entry name" value="PINIT"/>
    <property type="match status" value="1"/>
</dbReference>
<gene>
    <name evidence="12" type="primary">SIZ1</name>
    <name evidence="12" type="ORF">EIP91_005748</name>
</gene>
<protein>
    <submittedName>
        <fullName evidence="12">SUMO ligase siz1</fullName>
    </submittedName>
</protein>
<evidence type="ECO:0000256" key="7">
    <source>
        <dbReference type="ARBA" id="ARBA00022833"/>
    </source>
</evidence>
<evidence type="ECO:0000256" key="1">
    <source>
        <dbReference type="ARBA" id="ARBA00004718"/>
    </source>
</evidence>
<feature type="compositionally biased region" description="Pro residues" evidence="9">
    <location>
        <begin position="131"/>
        <end position="143"/>
    </location>
</feature>
<dbReference type="PROSITE" id="PS51466">
    <property type="entry name" value="PINIT"/>
    <property type="match status" value="1"/>
</dbReference>
<dbReference type="UniPathway" id="UPA00886"/>
<evidence type="ECO:0000256" key="4">
    <source>
        <dbReference type="ARBA" id="ARBA00022723"/>
    </source>
</evidence>
<evidence type="ECO:0000256" key="2">
    <source>
        <dbReference type="ARBA" id="ARBA00005383"/>
    </source>
</evidence>
<feature type="compositionally biased region" description="Polar residues" evidence="9">
    <location>
        <begin position="87"/>
        <end position="105"/>
    </location>
</feature>
<evidence type="ECO:0000256" key="9">
    <source>
        <dbReference type="SAM" id="MobiDB-lite"/>
    </source>
</evidence>
<keyword evidence="13" id="KW-1185">Reference proteome</keyword>
<reference evidence="12 13" key="1">
    <citation type="submission" date="2018-11" db="EMBL/GenBank/DDBJ databases">
        <title>Genome assembly of Steccherinum ochraceum LE-BIN_3174, the white-rot fungus of the Steccherinaceae family (The Residual Polyporoid clade, Polyporales, Basidiomycota).</title>
        <authorList>
            <person name="Fedorova T.V."/>
            <person name="Glazunova O.A."/>
            <person name="Landesman E.O."/>
            <person name="Moiseenko K.V."/>
            <person name="Psurtseva N.V."/>
            <person name="Savinova O.S."/>
            <person name="Shakhova N.V."/>
            <person name="Tyazhelova T.V."/>
            <person name="Vasina D.V."/>
        </authorList>
    </citation>
    <scope>NUCLEOTIDE SEQUENCE [LARGE SCALE GENOMIC DNA]</scope>
    <source>
        <strain evidence="12 13">LE-BIN_3174</strain>
    </source>
</reference>
<keyword evidence="6" id="KW-0833">Ubl conjugation pathway</keyword>
<dbReference type="PANTHER" id="PTHR10782:SF4">
    <property type="entry name" value="TONALLI, ISOFORM E"/>
    <property type="match status" value="1"/>
</dbReference>
<proteinExistence type="inferred from homology"/>
<keyword evidence="5 8" id="KW-0863">Zinc-finger</keyword>
<evidence type="ECO:0000259" key="11">
    <source>
        <dbReference type="PROSITE" id="PS51466"/>
    </source>
</evidence>
<organism evidence="12 13">
    <name type="scientific">Steccherinum ochraceum</name>
    <dbReference type="NCBI Taxonomy" id="92696"/>
    <lineage>
        <taxon>Eukaryota</taxon>
        <taxon>Fungi</taxon>
        <taxon>Dikarya</taxon>
        <taxon>Basidiomycota</taxon>
        <taxon>Agaricomycotina</taxon>
        <taxon>Agaricomycetes</taxon>
        <taxon>Polyporales</taxon>
        <taxon>Steccherinaceae</taxon>
        <taxon>Steccherinum</taxon>
    </lineage>
</organism>
<dbReference type="PROSITE" id="PS51044">
    <property type="entry name" value="ZF_SP_RING"/>
    <property type="match status" value="1"/>
</dbReference>
<dbReference type="InterPro" id="IPR004181">
    <property type="entry name" value="Znf_MIZ"/>
</dbReference>
<comment type="pathway">
    <text evidence="1">Protein modification; protein sumoylation.</text>
</comment>
<feature type="region of interest" description="Disordered" evidence="9">
    <location>
        <begin position="507"/>
        <end position="688"/>
    </location>
</feature>
<dbReference type="GO" id="GO:0016874">
    <property type="term" value="F:ligase activity"/>
    <property type="evidence" value="ECO:0007669"/>
    <property type="project" value="UniProtKB-KW"/>
</dbReference>
<feature type="compositionally biased region" description="Low complexity" evidence="9">
    <location>
        <begin position="612"/>
        <end position="623"/>
    </location>
</feature>
<sequence>MASVDVWADFETLRHNVKHNTVDRLKHILTGFNEECGTNCTKSGKKQDLIDRVVRELDAWRRANATEKWTRARTIMTQIRSTGMYTPTRTTNELYSSPTSANGQYSASGSSFHTASGSSSVPRFDPYAAPRLPPAMPPKPPAPQASSTPTIRFKPSPFFRVERLVSSIVECPESTSQMDRRQQAFSFTLSADSLHKLSSQNPKYSLRLYCTSSGYYTPSPAFRHNTVCPIDFPPTCEVRVNSVQLQANLKGMKKKPGTAPPPDLTKSIRLTPNAQNRIEMIYVNSQQPVTPKKYFLAVMLVEVTTVDQLIDRLKKGKYKSTAEVLTKMKEPLSEEDDIVVGHQKMSLKCPLSYMRIATPCRSWACVHPQCFDAFSWFSVMEQTTTWMCPVCEKPLNVEELIVDGYFDSILKATPEEVEDVIVEPDGEWHSDDNVYGSEGWKAARAAAGVPLKPPTKERSPTPVKPNIAELEKKRALPSNAEIVILDSDDEDEGRVKRELSISNDRGAVGKARARVNGARNPVPARSSTTATIESDVIDLTLDSDEEAPPPPVTRKRRAEDTDSLSPTEVIWKKSRVDSVAPPSSRPTFASDPGSFGVPRQSRPPASSPAPAPSSASASSSAAPVAPPSPTAHRFDNPYGGRPFSVPHVPPRPPLPPLPPINGSGYSPAYPRTNGMSSSANGVPGTWRR</sequence>
<feature type="domain" description="PINIT" evidence="11">
    <location>
        <begin position="136"/>
        <end position="304"/>
    </location>
</feature>
<evidence type="ECO:0000256" key="3">
    <source>
        <dbReference type="ARBA" id="ARBA00022679"/>
    </source>
</evidence>
<dbReference type="GO" id="GO:0000785">
    <property type="term" value="C:chromatin"/>
    <property type="evidence" value="ECO:0007669"/>
    <property type="project" value="TreeGrafter"/>
</dbReference>